<proteinExistence type="predicted"/>
<accession>A0A3N0Z7R0</accession>
<dbReference type="Proteomes" id="UP000281406">
    <property type="component" value="Unassembled WGS sequence"/>
</dbReference>
<gene>
    <name evidence="1" type="ORF">DPX16_10898</name>
</gene>
<sequence>MGAEPRSRTIPVMPMEPAKETGLEVGREHWRRKVSRWEIQIAGWERRDKNRFKDGDSGGNWIRSTQVYQAVILFWLWDGLNGEMGSAVPEHPPQILQQNPVFTEEEEAESSVFSILLVQCGYSVVSYSSPNRAATAQFILGKCRYAPQGRACDRLPVCMIPP</sequence>
<evidence type="ECO:0000313" key="1">
    <source>
        <dbReference type="EMBL" id="ROL54475.1"/>
    </source>
</evidence>
<comment type="caution">
    <text evidence="1">The sequence shown here is derived from an EMBL/GenBank/DDBJ whole genome shotgun (WGS) entry which is preliminary data.</text>
</comment>
<name>A0A3N0Z7R0_ANAGA</name>
<dbReference type="AlphaFoldDB" id="A0A3N0Z7R0"/>
<organism evidence="1 2">
    <name type="scientific">Anabarilius grahami</name>
    <name type="common">Kanglang fish</name>
    <name type="synonym">Barilius grahami</name>
    <dbReference type="NCBI Taxonomy" id="495550"/>
    <lineage>
        <taxon>Eukaryota</taxon>
        <taxon>Metazoa</taxon>
        <taxon>Chordata</taxon>
        <taxon>Craniata</taxon>
        <taxon>Vertebrata</taxon>
        <taxon>Euteleostomi</taxon>
        <taxon>Actinopterygii</taxon>
        <taxon>Neopterygii</taxon>
        <taxon>Teleostei</taxon>
        <taxon>Ostariophysi</taxon>
        <taxon>Cypriniformes</taxon>
        <taxon>Xenocyprididae</taxon>
        <taxon>Xenocypridinae</taxon>
        <taxon>Xenocypridinae incertae sedis</taxon>
        <taxon>Anabarilius</taxon>
    </lineage>
</organism>
<protein>
    <submittedName>
        <fullName evidence="1">Uncharacterized protein</fullName>
    </submittedName>
</protein>
<evidence type="ECO:0000313" key="2">
    <source>
        <dbReference type="Proteomes" id="UP000281406"/>
    </source>
</evidence>
<keyword evidence="2" id="KW-1185">Reference proteome</keyword>
<reference evidence="1 2" key="1">
    <citation type="submission" date="2018-10" db="EMBL/GenBank/DDBJ databases">
        <title>Genome assembly for a Yunnan-Guizhou Plateau 3E fish, Anabarilius grahami (Regan), and its evolutionary and genetic applications.</title>
        <authorList>
            <person name="Jiang W."/>
        </authorList>
    </citation>
    <scope>NUCLEOTIDE SEQUENCE [LARGE SCALE GENOMIC DNA]</scope>
    <source>
        <strain evidence="1">AG-KIZ</strain>
        <tissue evidence="1">Muscle</tissue>
    </source>
</reference>
<dbReference type="EMBL" id="RJVU01007007">
    <property type="protein sequence ID" value="ROL54475.1"/>
    <property type="molecule type" value="Genomic_DNA"/>
</dbReference>